<keyword evidence="5 7" id="KW-1133">Transmembrane helix</keyword>
<evidence type="ECO:0000256" key="4">
    <source>
        <dbReference type="ARBA" id="ARBA00022692"/>
    </source>
</evidence>
<protein>
    <submittedName>
        <fullName evidence="9">Glycosyltransferase</fullName>
    </submittedName>
</protein>
<dbReference type="Proteomes" id="UP000436006">
    <property type="component" value="Unassembled WGS sequence"/>
</dbReference>
<dbReference type="Gene3D" id="3.90.550.10">
    <property type="entry name" value="Spore Coat Polysaccharide Biosynthesis Protein SpsA, Chain A"/>
    <property type="match status" value="1"/>
</dbReference>
<dbReference type="PANTHER" id="PTHR48090:SF1">
    <property type="entry name" value="PROPHAGE BACTOPRENOL GLUCOSYL TRANSFERASE HOMOLOG"/>
    <property type="match status" value="1"/>
</dbReference>
<gene>
    <name evidence="9" type="ORF">GO755_01655</name>
</gene>
<keyword evidence="2" id="KW-0328">Glycosyltransferase</keyword>
<evidence type="ECO:0000256" key="6">
    <source>
        <dbReference type="ARBA" id="ARBA00023136"/>
    </source>
</evidence>
<organism evidence="9 10">
    <name type="scientific">Spirosoma arboris</name>
    <dbReference type="NCBI Taxonomy" id="2682092"/>
    <lineage>
        <taxon>Bacteria</taxon>
        <taxon>Pseudomonadati</taxon>
        <taxon>Bacteroidota</taxon>
        <taxon>Cytophagia</taxon>
        <taxon>Cytophagales</taxon>
        <taxon>Cytophagaceae</taxon>
        <taxon>Spirosoma</taxon>
    </lineage>
</organism>
<reference evidence="9 10" key="1">
    <citation type="submission" date="2019-12" db="EMBL/GenBank/DDBJ databases">
        <title>Spirosoma sp. HMF4905 genome sequencing and assembly.</title>
        <authorList>
            <person name="Kang H."/>
            <person name="Cha I."/>
            <person name="Kim H."/>
            <person name="Joh K."/>
        </authorList>
    </citation>
    <scope>NUCLEOTIDE SEQUENCE [LARGE SCALE GENOMIC DNA]</scope>
    <source>
        <strain evidence="9 10">HMF4905</strain>
    </source>
</reference>
<dbReference type="GO" id="GO:0016757">
    <property type="term" value="F:glycosyltransferase activity"/>
    <property type="evidence" value="ECO:0007669"/>
    <property type="project" value="UniProtKB-KW"/>
</dbReference>
<feature type="transmembrane region" description="Helical" evidence="7">
    <location>
        <begin position="282"/>
        <end position="308"/>
    </location>
</feature>
<evidence type="ECO:0000259" key="8">
    <source>
        <dbReference type="Pfam" id="PF00535"/>
    </source>
</evidence>
<keyword evidence="4 7" id="KW-0812">Transmembrane</keyword>
<keyword evidence="3 9" id="KW-0808">Transferase</keyword>
<dbReference type="AlphaFoldDB" id="A0A7K1S4J1"/>
<comment type="caution">
    <text evidence="9">The sequence shown here is derived from an EMBL/GenBank/DDBJ whole genome shotgun (WGS) entry which is preliminary data.</text>
</comment>
<keyword evidence="6 7" id="KW-0472">Membrane</keyword>
<sequence length="347" mass="39796">MSKKLTFANCATDSLAIVLPNPQISIIAPLYNETESFPRLIARLNAVMENSPLTIEVVLIDDGSRDDTAVQMQQLALTDGRYQCVFLSRNYGHQIALSAGIARACATEALFIIDGDLQDPPELLTDFYQKYQEGYDVVYAVRKKRKENWFKRSAYALFYRFMRSISYVDMPLDSGDFSLISRRVADVLNQMPEESRFIRGMRSWIGFRQIGFEYERDARQAGESKYSFKMLQRLAYNGIFNFSEYPVKIITRMGMLTLGVAGIYLIQTLIKRFIYHDVPQGFTALLFFIILFSGIQLIALGLIGEYVLRIFFQAKGRPLYVVREVIRQQQRQPLSGVNGQKPQENVI</sequence>
<evidence type="ECO:0000313" key="9">
    <source>
        <dbReference type="EMBL" id="MVM28720.1"/>
    </source>
</evidence>
<dbReference type="InterPro" id="IPR029044">
    <property type="entry name" value="Nucleotide-diphossugar_trans"/>
</dbReference>
<dbReference type="CDD" id="cd04187">
    <property type="entry name" value="DPM1_like_bac"/>
    <property type="match status" value="1"/>
</dbReference>
<evidence type="ECO:0000256" key="1">
    <source>
        <dbReference type="ARBA" id="ARBA00004141"/>
    </source>
</evidence>
<dbReference type="EMBL" id="WPIN01000001">
    <property type="protein sequence ID" value="MVM28720.1"/>
    <property type="molecule type" value="Genomic_DNA"/>
</dbReference>
<feature type="transmembrane region" description="Helical" evidence="7">
    <location>
        <begin position="249"/>
        <end position="270"/>
    </location>
</feature>
<evidence type="ECO:0000313" key="10">
    <source>
        <dbReference type="Proteomes" id="UP000436006"/>
    </source>
</evidence>
<dbReference type="Pfam" id="PF00535">
    <property type="entry name" value="Glycos_transf_2"/>
    <property type="match status" value="1"/>
</dbReference>
<comment type="subcellular location">
    <subcellularLocation>
        <location evidence="1">Membrane</location>
        <topology evidence="1">Multi-pass membrane protein</topology>
    </subcellularLocation>
</comment>
<evidence type="ECO:0000256" key="7">
    <source>
        <dbReference type="SAM" id="Phobius"/>
    </source>
</evidence>
<dbReference type="InterPro" id="IPR001173">
    <property type="entry name" value="Glyco_trans_2-like"/>
</dbReference>
<name>A0A7K1S4J1_9BACT</name>
<feature type="domain" description="Glycosyltransferase 2-like" evidence="8">
    <location>
        <begin position="25"/>
        <end position="185"/>
    </location>
</feature>
<dbReference type="InterPro" id="IPR050256">
    <property type="entry name" value="Glycosyltransferase_2"/>
</dbReference>
<keyword evidence="10" id="KW-1185">Reference proteome</keyword>
<evidence type="ECO:0000256" key="2">
    <source>
        <dbReference type="ARBA" id="ARBA00022676"/>
    </source>
</evidence>
<evidence type="ECO:0000256" key="3">
    <source>
        <dbReference type="ARBA" id="ARBA00022679"/>
    </source>
</evidence>
<dbReference type="RefSeq" id="WP_157582825.1">
    <property type="nucleotide sequence ID" value="NZ_WPIN01000001.1"/>
</dbReference>
<dbReference type="PANTHER" id="PTHR48090">
    <property type="entry name" value="UNDECAPRENYL-PHOSPHATE 4-DEOXY-4-FORMAMIDO-L-ARABINOSE TRANSFERASE-RELATED"/>
    <property type="match status" value="1"/>
</dbReference>
<evidence type="ECO:0000256" key="5">
    <source>
        <dbReference type="ARBA" id="ARBA00022989"/>
    </source>
</evidence>
<dbReference type="SUPFAM" id="SSF53448">
    <property type="entry name" value="Nucleotide-diphospho-sugar transferases"/>
    <property type="match status" value="1"/>
</dbReference>
<accession>A0A7K1S4J1</accession>
<proteinExistence type="predicted"/>
<dbReference type="GO" id="GO:0005886">
    <property type="term" value="C:plasma membrane"/>
    <property type="evidence" value="ECO:0007669"/>
    <property type="project" value="TreeGrafter"/>
</dbReference>